<sequence length="182" mass="19497">METLTLTKTTPPPTLRLGIQLRDKQLFNLGSGPDFVSLPGHPVMRPVARGQSESHIQQPLSAAPLGRQALSWAGDSGNCKLILPPLSGSSFANPLERCLALGAAAQRAAPVSGGLNRSPEGLIPASETQPPIPRYPRDEPGKCCTDEFFSSSKPMPSSHMRHQELNPTPSLMEEREGGSRLD</sequence>
<feature type="compositionally biased region" description="Basic and acidic residues" evidence="1">
    <location>
        <begin position="135"/>
        <end position="145"/>
    </location>
</feature>
<dbReference type="AlphaFoldDB" id="A0A9N7YIV1"/>
<protein>
    <submittedName>
        <fullName evidence="2">Uncharacterized protein</fullName>
    </submittedName>
</protein>
<organism evidence="2 3">
    <name type="scientific">Pleuronectes platessa</name>
    <name type="common">European plaice</name>
    <dbReference type="NCBI Taxonomy" id="8262"/>
    <lineage>
        <taxon>Eukaryota</taxon>
        <taxon>Metazoa</taxon>
        <taxon>Chordata</taxon>
        <taxon>Craniata</taxon>
        <taxon>Vertebrata</taxon>
        <taxon>Euteleostomi</taxon>
        <taxon>Actinopterygii</taxon>
        <taxon>Neopterygii</taxon>
        <taxon>Teleostei</taxon>
        <taxon>Neoteleostei</taxon>
        <taxon>Acanthomorphata</taxon>
        <taxon>Carangaria</taxon>
        <taxon>Pleuronectiformes</taxon>
        <taxon>Pleuronectoidei</taxon>
        <taxon>Pleuronectidae</taxon>
        <taxon>Pleuronectes</taxon>
    </lineage>
</organism>
<evidence type="ECO:0000313" key="3">
    <source>
        <dbReference type="Proteomes" id="UP001153269"/>
    </source>
</evidence>
<reference evidence="2" key="1">
    <citation type="submission" date="2020-03" db="EMBL/GenBank/DDBJ databases">
        <authorList>
            <person name="Weist P."/>
        </authorList>
    </citation>
    <scope>NUCLEOTIDE SEQUENCE</scope>
</reference>
<gene>
    <name evidence="2" type="ORF">PLEPLA_LOCUS16435</name>
</gene>
<feature type="region of interest" description="Disordered" evidence="1">
    <location>
        <begin position="111"/>
        <end position="182"/>
    </location>
</feature>
<dbReference type="Proteomes" id="UP001153269">
    <property type="component" value="Unassembled WGS sequence"/>
</dbReference>
<comment type="caution">
    <text evidence="2">The sequence shown here is derived from an EMBL/GenBank/DDBJ whole genome shotgun (WGS) entry which is preliminary data.</text>
</comment>
<keyword evidence="3" id="KW-1185">Reference proteome</keyword>
<dbReference type="EMBL" id="CADEAL010001057">
    <property type="protein sequence ID" value="CAB1428462.1"/>
    <property type="molecule type" value="Genomic_DNA"/>
</dbReference>
<accession>A0A9N7YIV1</accession>
<proteinExistence type="predicted"/>
<name>A0A9N7YIV1_PLEPL</name>
<feature type="compositionally biased region" description="Basic and acidic residues" evidence="1">
    <location>
        <begin position="172"/>
        <end position="182"/>
    </location>
</feature>
<evidence type="ECO:0000313" key="2">
    <source>
        <dbReference type="EMBL" id="CAB1428462.1"/>
    </source>
</evidence>
<evidence type="ECO:0000256" key="1">
    <source>
        <dbReference type="SAM" id="MobiDB-lite"/>
    </source>
</evidence>